<keyword evidence="4 6" id="KW-0472">Membrane</keyword>
<evidence type="ECO:0000256" key="1">
    <source>
        <dbReference type="ARBA" id="ARBA00004141"/>
    </source>
</evidence>
<evidence type="ECO:0000256" key="3">
    <source>
        <dbReference type="ARBA" id="ARBA00022989"/>
    </source>
</evidence>
<dbReference type="Pfam" id="PF03619">
    <property type="entry name" value="Solute_trans_a"/>
    <property type="match status" value="1"/>
</dbReference>
<keyword evidence="3 6" id="KW-1133">Transmembrane helix</keyword>
<comment type="subcellular location">
    <subcellularLocation>
        <location evidence="1">Membrane</location>
        <topology evidence="1">Multi-pass membrane protein</topology>
    </subcellularLocation>
</comment>
<dbReference type="GO" id="GO:0016020">
    <property type="term" value="C:membrane"/>
    <property type="evidence" value="ECO:0007669"/>
    <property type="project" value="UniProtKB-SubCell"/>
</dbReference>
<dbReference type="AlphaFoldDB" id="A0A0L0FGP9"/>
<dbReference type="OrthoDB" id="5348404at2759"/>
<evidence type="ECO:0000313" key="8">
    <source>
        <dbReference type="Proteomes" id="UP000054560"/>
    </source>
</evidence>
<feature type="transmembrane region" description="Helical" evidence="6">
    <location>
        <begin position="92"/>
        <end position="113"/>
    </location>
</feature>
<reference evidence="7 8" key="1">
    <citation type="submission" date="2011-02" db="EMBL/GenBank/DDBJ databases">
        <title>The Genome Sequence of Sphaeroforma arctica JP610.</title>
        <authorList>
            <consortium name="The Broad Institute Genome Sequencing Platform"/>
            <person name="Russ C."/>
            <person name="Cuomo C."/>
            <person name="Young S.K."/>
            <person name="Zeng Q."/>
            <person name="Gargeya S."/>
            <person name="Alvarado L."/>
            <person name="Berlin A."/>
            <person name="Chapman S.B."/>
            <person name="Chen Z."/>
            <person name="Freedman E."/>
            <person name="Gellesch M."/>
            <person name="Goldberg J."/>
            <person name="Griggs A."/>
            <person name="Gujja S."/>
            <person name="Heilman E."/>
            <person name="Heiman D."/>
            <person name="Howarth C."/>
            <person name="Mehta T."/>
            <person name="Neiman D."/>
            <person name="Pearson M."/>
            <person name="Roberts A."/>
            <person name="Saif S."/>
            <person name="Shea T."/>
            <person name="Shenoy N."/>
            <person name="Sisk P."/>
            <person name="Stolte C."/>
            <person name="Sykes S."/>
            <person name="White J."/>
            <person name="Yandava C."/>
            <person name="Burger G."/>
            <person name="Gray M.W."/>
            <person name="Holland P.W.H."/>
            <person name="King N."/>
            <person name="Lang F.B.F."/>
            <person name="Roger A.J."/>
            <person name="Ruiz-Trillo I."/>
            <person name="Haas B."/>
            <person name="Nusbaum C."/>
            <person name="Birren B."/>
        </authorList>
    </citation>
    <scope>NUCLEOTIDE SEQUENCE [LARGE SCALE GENOMIC DNA]</scope>
    <source>
        <strain evidence="7 8">JP610</strain>
    </source>
</reference>
<dbReference type="InterPro" id="IPR005178">
    <property type="entry name" value="Ostalpha/TMEM184C"/>
</dbReference>
<dbReference type="eggNOG" id="KOG2641">
    <property type="taxonomic scope" value="Eukaryota"/>
</dbReference>
<dbReference type="STRING" id="667725.A0A0L0FGP9"/>
<feature type="transmembrane region" description="Helical" evidence="6">
    <location>
        <begin position="291"/>
        <end position="313"/>
    </location>
</feature>
<evidence type="ECO:0000313" key="7">
    <source>
        <dbReference type="EMBL" id="KNC75952.1"/>
    </source>
</evidence>
<dbReference type="EMBL" id="KQ243335">
    <property type="protein sequence ID" value="KNC75952.1"/>
    <property type="molecule type" value="Genomic_DNA"/>
</dbReference>
<keyword evidence="2 6" id="KW-0812">Transmembrane</keyword>
<dbReference type="PANTHER" id="PTHR23423">
    <property type="entry name" value="ORGANIC SOLUTE TRANSPORTER-RELATED"/>
    <property type="match status" value="1"/>
</dbReference>
<evidence type="ECO:0000256" key="6">
    <source>
        <dbReference type="SAM" id="Phobius"/>
    </source>
</evidence>
<feature type="transmembrane region" description="Helical" evidence="6">
    <location>
        <begin position="180"/>
        <end position="202"/>
    </location>
</feature>
<sequence>MNANTTGVADNVTETVTEAAKTVGRAVSTVIGVVPDEHTAEETVLEWQHFLEIVSGLFVLASLVISGYGIYKHLVSYVHPERQRRVVRILGLVPIYSLDSWFSLVFVEAALYLDTLRDVYEAYVLYQFFLLCVSYLGGEAQAKLVLSRKADMAHSWPMNYCFSPIQTSSPYFFLNMKRGILQFVVLKPLGAIFAVVAEATGVYCNGEWKFNCAYLYHTILINVSVSIALYCLILFYKATKEELTPWKPLWKFLCIKAVIFFSFWQGVCFSFMIGVGLIRNVGYYSTEYLSYGLQDFLICIEMLFIAVAHLFVFNPEEYIDTSSGRPRSKEYAVRDVFAIGDVVQDTRETFNIMRPAYTALETTDLPDAAVIRTMRGNSNDNSEFYQLNSTDKSGTSTFDNIGTNAAEELESWGDNRPSSRSRSYGGLGMSG</sequence>
<dbReference type="SMART" id="SM01417">
    <property type="entry name" value="Solute_trans_a"/>
    <property type="match status" value="1"/>
</dbReference>
<dbReference type="RefSeq" id="XP_014149854.1">
    <property type="nucleotide sequence ID" value="XM_014294379.1"/>
</dbReference>
<gene>
    <name evidence="7" type="ORF">SARC_11531</name>
</gene>
<accession>A0A0L0FGP9</accession>
<proteinExistence type="predicted"/>
<feature type="transmembrane region" description="Helical" evidence="6">
    <location>
        <begin position="257"/>
        <end position="279"/>
    </location>
</feature>
<protein>
    <submittedName>
        <fullName evidence="7">Uncharacterized protein</fullName>
    </submittedName>
</protein>
<dbReference type="GeneID" id="25912035"/>
<dbReference type="Proteomes" id="UP000054560">
    <property type="component" value="Unassembled WGS sequence"/>
</dbReference>
<evidence type="ECO:0000256" key="2">
    <source>
        <dbReference type="ARBA" id="ARBA00022692"/>
    </source>
</evidence>
<feature type="transmembrane region" description="Helical" evidence="6">
    <location>
        <begin position="214"/>
        <end position="236"/>
    </location>
</feature>
<evidence type="ECO:0000256" key="5">
    <source>
        <dbReference type="SAM" id="MobiDB-lite"/>
    </source>
</evidence>
<organism evidence="7 8">
    <name type="scientific">Sphaeroforma arctica JP610</name>
    <dbReference type="NCBI Taxonomy" id="667725"/>
    <lineage>
        <taxon>Eukaryota</taxon>
        <taxon>Ichthyosporea</taxon>
        <taxon>Ichthyophonida</taxon>
        <taxon>Sphaeroforma</taxon>
    </lineage>
</organism>
<keyword evidence="8" id="KW-1185">Reference proteome</keyword>
<feature type="transmembrane region" description="Helical" evidence="6">
    <location>
        <begin position="53"/>
        <end position="71"/>
    </location>
</feature>
<name>A0A0L0FGP9_9EUKA</name>
<feature type="transmembrane region" description="Helical" evidence="6">
    <location>
        <begin position="119"/>
        <end position="138"/>
    </location>
</feature>
<evidence type="ECO:0000256" key="4">
    <source>
        <dbReference type="ARBA" id="ARBA00023136"/>
    </source>
</evidence>
<feature type="region of interest" description="Disordered" evidence="5">
    <location>
        <begin position="402"/>
        <end position="431"/>
    </location>
</feature>